<dbReference type="Proteomes" id="UP000283431">
    <property type="component" value="Unassembled WGS sequence"/>
</dbReference>
<evidence type="ECO:0000256" key="1">
    <source>
        <dbReference type="SAM" id="MobiDB-lite"/>
    </source>
</evidence>
<gene>
    <name evidence="2" type="ORF">DW975_16150</name>
</gene>
<reference evidence="2 3" key="1">
    <citation type="submission" date="2018-08" db="EMBL/GenBank/DDBJ databases">
        <title>A genome reference for cultivated species of the human gut microbiota.</title>
        <authorList>
            <person name="Zou Y."/>
            <person name="Xue W."/>
            <person name="Luo G."/>
        </authorList>
    </citation>
    <scope>NUCLEOTIDE SEQUENCE [LARGE SCALE GENOMIC DNA]</scope>
    <source>
        <strain evidence="2 3">AM48-7</strain>
    </source>
</reference>
<protein>
    <submittedName>
        <fullName evidence="2">Uncharacterized protein</fullName>
    </submittedName>
</protein>
<accession>A0A413PBY1</accession>
<name>A0A413PBY1_9FIRM</name>
<evidence type="ECO:0000313" key="3">
    <source>
        <dbReference type="Proteomes" id="UP000283431"/>
    </source>
</evidence>
<feature type="compositionally biased region" description="Low complexity" evidence="1">
    <location>
        <begin position="60"/>
        <end position="80"/>
    </location>
</feature>
<organism evidence="2 3">
    <name type="scientific">Agathobacter rectalis</name>
    <dbReference type="NCBI Taxonomy" id="39491"/>
    <lineage>
        <taxon>Bacteria</taxon>
        <taxon>Bacillati</taxon>
        <taxon>Bacillota</taxon>
        <taxon>Clostridia</taxon>
        <taxon>Lachnospirales</taxon>
        <taxon>Lachnospiraceae</taxon>
        <taxon>Agathobacter</taxon>
    </lineage>
</organism>
<evidence type="ECO:0000313" key="2">
    <source>
        <dbReference type="EMBL" id="RGZ72575.1"/>
    </source>
</evidence>
<dbReference type="AlphaFoldDB" id="A0A413PBY1"/>
<comment type="caution">
    <text evidence="2">The sequence shown here is derived from an EMBL/GenBank/DDBJ whole genome shotgun (WGS) entry which is preliminary data.</text>
</comment>
<sequence>MLPCFHLCPIYLVVFKGSYSRGGISHLEGGFTLRCLQRLSLPDLATLPCRWSTTDTPVVRPSRSSRTKDSSSQISSARAG</sequence>
<feature type="region of interest" description="Disordered" evidence="1">
    <location>
        <begin position="54"/>
        <end position="80"/>
    </location>
</feature>
<proteinExistence type="predicted"/>
<dbReference type="EMBL" id="QSEN01000064">
    <property type="protein sequence ID" value="RGZ72575.1"/>
    <property type="molecule type" value="Genomic_DNA"/>
</dbReference>